<dbReference type="Pfam" id="PF00403">
    <property type="entry name" value="HMA"/>
    <property type="match status" value="1"/>
</dbReference>
<dbReference type="Proteomes" id="UP000323917">
    <property type="component" value="Chromosome"/>
</dbReference>
<dbReference type="OrthoDB" id="291224at2"/>
<proteinExistence type="predicted"/>
<dbReference type="PROSITE" id="PS51257">
    <property type="entry name" value="PROKAR_LIPOPROTEIN"/>
    <property type="match status" value="1"/>
</dbReference>
<keyword evidence="4" id="KW-1185">Reference proteome</keyword>
<dbReference type="SUPFAM" id="SSF55008">
    <property type="entry name" value="HMA, heavy metal-associated domain"/>
    <property type="match status" value="1"/>
</dbReference>
<dbReference type="InterPro" id="IPR006121">
    <property type="entry name" value="HMA_dom"/>
</dbReference>
<dbReference type="PROSITE" id="PS50846">
    <property type="entry name" value="HMA_2"/>
    <property type="match status" value="1"/>
</dbReference>
<evidence type="ECO:0000313" key="4">
    <source>
        <dbReference type="Proteomes" id="UP000323917"/>
    </source>
</evidence>
<accession>A0A5B9QH76</accession>
<dbReference type="EMBL" id="CP042913">
    <property type="protein sequence ID" value="QEG37015.1"/>
    <property type="molecule type" value="Genomic_DNA"/>
</dbReference>
<protein>
    <submittedName>
        <fullName evidence="3">Heavy-metal-associated domain protein</fullName>
    </submittedName>
</protein>
<evidence type="ECO:0000256" key="1">
    <source>
        <dbReference type="SAM" id="SignalP"/>
    </source>
</evidence>
<dbReference type="RefSeq" id="WP_148075299.1">
    <property type="nucleotide sequence ID" value="NZ_CP042913.1"/>
</dbReference>
<feature type="signal peptide" evidence="1">
    <location>
        <begin position="1"/>
        <end position="20"/>
    </location>
</feature>
<feature type="domain" description="HMA" evidence="2">
    <location>
        <begin position="42"/>
        <end position="109"/>
    </location>
</feature>
<sequence length="125" mass="13106" precursor="true">MRFSLCFALMLVAVAGCQKAADTATDSTVTASPAAFNVAGAPTVEFKVPDMMCEESCAKAVHDTLAAQPGAEDVMVDFPNRLATVAVDQETFDSQAALAALLDKQFTKTELVGAEGNKSDDENNL</sequence>
<gene>
    <name evidence="3" type="ORF">Pr1d_43550</name>
</gene>
<dbReference type="Gene3D" id="3.30.70.100">
    <property type="match status" value="1"/>
</dbReference>
<reference evidence="3 4" key="1">
    <citation type="submission" date="2019-08" db="EMBL/GenBank/DDBJ databases">
        <title>Deep-cultivation of Planctomycetes and their phenomic and genomic characterization uncovers novel biology.</title>
        <authorList>
            <person name="Wiegand S."/>
            <person name="Jogler M."/>
            <person name="Boedeker C."/>
            <person name="Pinto D."/>
            <person name="Vollmers J."/>
            <person name="Rivas-Marin E."/>
            <person name="Kohn T."/>
            <person name="Peeters S.H."/>
            <person name="Heuer A."/>
            <person name="Rast P."/>
            <person name="Oberbeckmann S."/>
            <person name="Bunk B."/>
            <person name="Jeske O."/>
            <person name="Meyerdierks A."/>
            <person name="Storesund J.E."/>
            <person name="Kallscheuer N."/>
            <person name="Luecker S."/>
            <person name="Lage O.M."/>
            <person name="Pohl T."/>
            <person name="Merkel B.J."/>
            <person name="Hornburger P."/>
            <person name="Mueller R.-W."/>
            <person name="Bruemmer F."/>
            <person name="Labrenz M."/>
            <person name="Spormann A.M."/>
            <person name="Op den Camp H."/>
            <person name="Overmann J."/>
            <person name="Amann R."/>
            <person name="Jetten M.S.M."/>
            <person name="Mascher T."/>
            <person name="Medema M.H."/>
            <person name="Devos D.P."/>
            <person name="Kaster A.-K."/>
            <person name="Ovreas L."/>
            <person name="Rohde M."/>
            <person name="Galperin M.Y."/>
            <person name="Jogler C."/>
        </authorList>
    </citation>
    <scope>NUCLEOTIDE SEQUENCE [LARGE SCALE GENOMIC DNA]</scope>
    <source>
        <strain evidence="3 4">Pr1d</strain>
    </source>
</reference>
<keyword evidence="1" id="KW-0732">Signal</keyword>
<evidence type="ECO:0000259" key="2">
    <source>
        <dbReference type="PROSITE" id="PS50846"/>
    </source>
</evidence>
<name>A0A5B9QH76_9BACT</name>
<dbReference type="KEGG" id="bgok:Pr1d_43550"/>
<dbReference type="GO" id="GO:0046872">
    <property type="term" value="F:metal ion binding"/>
    <property type="evidence" value="ECO:0007669"/>
    <property type="project" value="InterPro"/>
</dbReference>
<dbReference type="CDD" id="cd00371">
    <property type="entry name" value="HMA"/>
    <property type="match status" value="1"/>
</dbReference>
<organism evidence="3 4">
    <name type="scientific">Bythopirellula goksoeyrii</name>
    <dbReference type="NCBI Taxonomy" id="1400387"/>
    <lineage>
        <taxon>Bacteria</taxon>
        <taxon>Pseudomonadati</taxon>
        <taxon>Planctomycetota</taxon>
        <taxon>Planctomycetia</taxon>
        <taxon>Pirellulales</taxon>
        <taxon>Lacipirellulaceae</taxon>
        <taxon>Bythopirellula</taxon>
    </lineage>
</organism>
<dbReference type="InterPro" id="IPR036163">
    <property type="entry name" value="HMA_dom_sf"/>
</dbReference>
<dbReference type="AlphaFoldDB" id="A0A5B9QH76"/>
<feature type="chain" id="PRO_5023147193" evidence="1">
    <location>
        <begin position="21"/>
        <end position="125"/>
    </location>
</feature>
<evidence type="ECO:0000313" key="3">
    <source>
        <dbReference type="EMBL" id="QEG37015.1"/>
    </source>
</evidence>